<reference evidence="9 11" key="2">
    <citation type="journal article" date="2013" name="Nature">
        <title>Insights into bilaterian evolution from three spiralian genomes.</title>
        <authorList>
            <person name="Simakov O."/>
            <person name="Marletaz F."/>
            <person name="Cho S.J."/>
            <person name="Edsinger-Gonzales E."/>
            <person name="Havlak P."/>
            <person name="Hellsten U."/>
            <person name="Kuo D.H."/>
            <person name="Larsson T."/>
            <person name="Lv J."/>
            <person name="Arendt D."/>
            <person name="Savage R."/>
            <person name="Osoegawa K."/>
            <person name="de Jong P."/>
            <person name="Grimwood J."/>
            <person name="Chapman J.A."/>
            <person name="Shapiro H."/>
            <person name="Aerts A."/>
            <person name="Otillar R.P."/>
            <person name="Terry A.Y."/>
            <person name="Boore J.L."/>
            <person name="Grigoriev I.V."/>
            <person name="Lindberg D.R."/>
            <person name="Seaver E.C."/>
            <person name="Weisblat D.A."/>
            <person name="Putnam N.H."/>
            <person name="Rokhsar D.S."/>
        </authorList>
    </citation>
    <scope>NUCLEOTIDE SEQUENCE</scope>
</reference>
<evidence type="ECO:0000313" key="9">
    <source>
        <dbReference type="EMBL" id="ESO12909.1"/>
    </source>
</evidence>
<dbReference type="Pfam" id="PF11816">
    <property type="entry name" value="DUF3337"/>
    <property type="match status" value="1"/>
</dbReference>
<reference evidence="10" key="3">
    <citation type="submission" date="2015-06" db="UniProtKB">
        <authorList>
            <consortium name="EnsemblMetazoa"/>
        </authorList>
    </citation>
    <scope>IDENTIFICATION</scope>
</reference>
<dbReference type="CDD" id="cd17041">
    <property type="entry name" value="Ubl_WDR48"/>
    <property type="match status" value="1"/>
</dbReference>
<evidence type="ECO:0000256" key="8">
    <source>
        <dbReference type="SAM" id="MobiDB-lite"/>
    </source>
</evidence>
<dbReference type="AlphaFoldDB" id="T1FM32"/>
<keyword evidence="4" id="KW-0677">Repeat</keyword>
<dbReference type="FunFam" id="2.130.10.10:FF:000543">
    <property type="entry name" value="WD repeat-containing protein 48 homolog"/>
    <property type="match status" value="1"/>
</dbReference>
<dbReference type="CDD" id="cd00200">
    <property type="entry name" value="WD40"/>
    <property type="match status" value="1"/>
</dbReference>
<evidence type="ECO:0000256" key="1">
    <source>
        <dbReference type="ARBA" id="ARBA00006917"/>
    </source>
</evidence>
<evidence type="ECO:0000313" key="10">
    <source>
        <dbReference type="EnsemblMetazoa" id="HelroP184854"/>
    </source>
</evidence>
<feature type="repeat" description="WD" evidence="7">
    <location>
        <begin position="116"/>
        <end position="157"/>
    </location>
</feature>
<evidence type="ECO:0000256" key="6">
    <source>
        <dbReference type="ARBA" id="ARBA00049682"/>
    </source>
</evidence>
<dbReference type="OMA" id="IRHYHIL"/>
<name>T1FM32_HELRO</name>
<dbReference type="InterPro" id="IPR036322">
    <property type="entry name" value="WD40_repeat_dom_sf"/>
</dbReference>
<dbReference type="GO" id="GO:0000724">
    <property type="term" value="P:double-strand break repair via homologous recombination"/>
    <property type="evidence" value="ECO:0000318"/>
    <property type="project" value="GO_Central"/>
</dbReference>
<dbReference type="HOGENOM" id="CLU_014960_0_1_1"/>
<dbReference type="PROSITE" id="PS00678">
    <property type="entry name" value="WD_REPEATS_1"/>
    <property type="match status" value="2"/>
</dbReference>
<dbReference type="EMBL" id="KB095811">
    <property type="protein sequence ID" value="ESO12909.1"/>
    <property type="molecule type" value="Genomic_DNA"/>
</dbReference>
<dbReference type="Proteomes" id="UP000015101">
    <property type="component" value="Unassembled WGS sequence"/>
</dbReference>
<keyword evidence="11" id="KW-1185">Reference proteome</keyword>
<comment type="function">
    <text evidence="5">Regulatory component of the Usp12-46 deubiquitylase complex. activates deubiquitination by increasing the catalytic turnover without increasing the affinity of deubiquitinating enzymes for the substrate. The complex deubiquitylates the wg/wingless-signaling receptor arr/arrow, which stabilizes the receptor and increases its concentration at the cell surface; this enhances the sensitivity of cells to wg/wingless-signal stimulation. This increases the amplitude and spatial range of the signaling response to the wg/wingless morphogen gradient, facilitating the precise concentration-dependent regulation of its target genes. Together with Wdr20 and Usp12-46 required for wg/wingless-mediated signaling in the wing imaginal disc and for wg/wingless-dependent regulation of intestinal stem cell proliferation.</text>
</comment>
<dbReference type="InParanoid" id="T1FM32"/>
<sequence length="680" mass="75626">MIPSHHRNPGQGVPPRKKIQLSYVIRDEVERFHRSGVNSLKFDPLLDRLYSAGRDSVIRMWDVENRHDCYIMSMEHHNDWVNDIVACCDGKTLISASSDTTVKVWNAHKGFCMSTLRTHKDYVKALAYAKDKEHVASAGLDKAIYLWDVNTLTALTASNNTVTTSNLPGSKDSIYSIAMNNSGSIVVSGSTDRLIRVWDPRSCQRLMKLRGHTDNIKALVLNKDGSQCLSGSSDGTIKLWSLGQQRCVATYKIHTEGVWSIQTNESFTSMYSGGRDGKLWATDIRNPDNRTLICQESSPILKVELGSVESNSIWVATSESSIHNWSLKPEQCGSGGGDDDVVSKRVSSSSPSSSPSSFTPKLLKTIKGGPAIKQYTVLSDKRHILTKDSDGHMAIYDALTAMKVEDLKNEDYDEVVKSRSKMLFIPNWFTVDLKIGLLMLHLDEADCFQAWVSAADVGLELPDEASEQKVNLGSLTLQALLENWPPARSQSDTNEIDCLDKRPINNFFSVPTHTPIIFSDVGGRTNLRVTCRDTGSDVEQNLLGESVPQWVTDVVVQKIQPPLTKIAFSLLPYCGPATKNVVPQLKKERLSANDMIQIKKVIEHVWDKMLGQCVDNGMAVDEGAAAATHLQSDEKVDILCNDQVLDVNMDLRTVKHFIWKQASDLVLYYRISNEKTSTTC</sequence>
<dbReference type="Pfam" id="PF00400">
    <property type="entry name" value="WD40"/>
    <property type="match status" value="6"/>
</dbReference>
<dbReference type="PROSITE" id="PS50082">
    <property type="entry name" value="WD_REPEATS_2"/>
    <property type="match status" value="5"/>
</dbReference>
<evidence type="ECO:0000256" key="2">
    <source>
        <dbReference type="ARBA" id="ARBA00021538"/>
    </source>
</evidence>
<evidence type="ECO:0000256" key="4">
    <source>
        <dbReference type="ARBA" id="ARBA00022737"/>
    </source>
</evidence>
<proteinExistence type="inferred from homology"/>
<dbReference type="GeneID" id="20209881"/>
<feature type="repeat" description="WD" evidence="7">
    <location>
        <begin position="167"/>
        <end position="208"/>
    </location>
</feature>
<evidence type="ECO:0000256" key="7">
    <source>
        <dbReference type="PROSITE-ProRule" id="PRU00221"/>
    </source>
</evidence>
<dbReference type="eggNOG" id="KOG0308">
    <property type="taxonomic scope" value="Eukaryota"/>
</dbReference>
<evidence type="ECO:0000313" key="11">
    <source>
        <dbReference type="Proteomes" id="UP000015101"/>
    </source>
</evidence>
<dbReference type="InterPro" id="IPR020472">
    <property type="entry name" value="WD40_PAC1"/>
</dbReference>
<feature type="repeat" description="WD" evidence="7">
    <location>
        <begin position="209"/>
        <end position="250"/>
    </location>
</feature>
<dbReference type="SMART" id="SM00320">
    <property type="entry name" value="WD40"/>
    <property type="match status" value="7"/>
</dbReference>
<dbReference type="SUPFAM" id="SSF50978">
    <property type="entry name" value="WD40 repeat-like"/>
    <property type="match status" value="1"/>
</dbReference>
<dbReference type="OrthoDB" id="2421129at2759"/>
<dbReference type="PROSITE" id="PS50294">
    <property type="entry name" value="WD_REPEATS_REGION"/>
    <property type="match status" value="5"/>
</dbReference>
<feature type="region of interest" description="Disordered" evidence="8">
    <location>
        <begin position="326"/>
        <end position="360"/>
    </location>
</feature>
<dbReference type="InterPro" id="IPR019775">
    <property type="entry name" value="WD40_repeat_CS"/>
</dbReference>
<accession>T1FM32</accession>
<dbReference type="CTD" id="20209881"/>
<feature type="compositionally biased region" description="Low complexity" evidence="8">
    <location>
        <begin position="344"/>
        <end position="357"/>
    </location>
</feature>
<dbReference type="PRINTS" id="PR00320">
    <property type="entry name" value="GPROTEINBRPT"/>
</dbReference>
<gene>
    <name evidence="10" type="primary">20209881</name>
    <name evidence="9" type="ORF">HELRODRAFT_184854</name>
</gene>
<dbReference type="RefSeq" id="XP_009009629.1">
    <property type="nucleotide sequence ID" value="XM_009011381.1"/>
</dbReference>
<dbReference type="Gene3D" id="3.10.20.90">
    <property type="entry name" value="Phosphatidylinositol 3-kinase Catalytic Subunit, Chain A, domain 1"/>
    <property type="match status" value="1"/>
</dbReference>
<organism evidence="10 11">
    <name type="scientific">Helobdella robusta</name>
    <name type="common">Californian leech</name>
    <dbReference type="NCBI Taxonomy" id="6412"/>
    <lineage>
        <taxon>Eukaryota</taxon>
        <taxon>Metazoa</taxon>
        <taxon>Spiralia</taxon>
        <taxon>Lophotrochozoa</taxon>
        <taxon>Annelida</taxon>
        <taxon>Clitellata</taxon>
        <taxon>Hirudinea</taxon>
        <taxon>Rhynchobdellida</taxon>
        <taxon>Glossiphoniidae</taxon>
        <taxon>Helobdella</taxon>
    </lineage>
</organism>
<dbReference type="EnsemblMetazoa" id="HelroT184854">
    <property type="protein sequence ID" value="HelroP184854"/>
    <property type="gene ID" value="HelroG184854"/>
</dbReference>
<dbReference type="InterPro" id="IPR021772">
    <property type="entry name" value="WDR48/Bun107"/>
</dbReference>
<feature type="repeat" description="WD" evidence="7">
    <location>
        <begin position="74"/>
        <end position="115"/>
    </location>
</feature>
<dbReference type="EMBL" id="AMQM01000260">
    <property type="status" value="NOT_ANNOTATED_CDS"/>
    <property type="molecule type" value="Genomic_DNA"/>
</dbReference>
<dbReference type="Gene3D" id="2.130.10.10">
    <property type="entry name" value="YVTN repeat-like/Quinoprotein amine dehydrogenase"/>
    <property type="match status" value="2"/>
</dbReference>
<dbReference type="InterPro" id="IPR015943">
    <property type="entry name" value="WD40/YVTN_repeat-like_dom_sf"/>
</dbReference>
<reference evidence="11" key="1">
    <citation type="submission" date="2012-12" db="EMBL/GenBank/DDBJ databases">
        <authorList>
            <person name="Hellsten U."/>
            <person name="Grimwood J."/>
            <person name="Chapman J.A."/>
            <person name="Shapiro H."/>
            <person name="Aerts A."/>
            <person name="Otillar R.P."/>
            <person name="Terry A.Y."/>
            <person name="Boore J.L."/>
            <person name="Simakov O."/>
            <person name="Marletaz F."/>
            <person name="Cho S.-J."/>
            <person name="Edsinger-Gonzales E."/>
            <person name="Havlak P."/>
            <person name="Kuo D.-H."/>
            <person name="Larsson T."/>
            <person name="Lv J."/>
            <person name="Arendt D."/>
            <person name="Savage R."/>
            <person name="Osoegawa K."/>
            <person name="de Jong P."/>
            <person name="Lindberg D.R."/>
            <person name="Seaver E.C."/>
            <person name="Weisblat D.A."/>
            <person name="Putnam N.H."/>
            <person name="Grigoriev I.V."/>
            <person name="Rokhsar D.S."/>
        </authorList>
    </citation>
    <scope>NUCLEOTIDE SEQUENCE</scope>
</reference>
<dbReference type="InterPro" id="IPR001680">
    <property type="entry name" value="WD40_rpt"/>
</dbReference>
<dbReference type="FunCoup" id="T1FM32">
    <property type="interactions" value="2353"/>
</dbReference>
<dbReference type="KEGG" id="hro:HELRODRAFT_184854"/>
<comment type="subunit">
    <text evidence="6">Catalytic component of the Usp12-46 deubiquitylase complex consisting of Usp12-46, Wdr20 and Uaf1; regulatory subunit that, together wtih Wdr20, stabilizes Usp12-46. The Usp12-46 deubiquitylase complex associates with arr/arrow; the interaction leads to deubiquitination and stabilization of arr/arrow.</text>
</comment>
<evidence type="ECO:0000256" key="5">
    <source>
        <dbReference type="ARBA" id="ARBA00049607"/>
    </source>
</evidence>
<evidence type="ECO:0000256" key="3">
    <source>
        <dbReference type="ARBA" id="ARBA00022574"/>
    </source>
</evidence>
<dbReference type="STRING" id="6412.T1FM32"/>
<dbReference type="PANTHER" id="PTHR19862:SF14">
    <property type="entry name" value="WD REPEAT-CONTAINING PROTEIN 48"/>
    <property type="match status" value="1"/>
</dbReference>
<feature type="repeat" description="WD" evidence="7">
    <location>
        <begin position="30"/>
        <end position="65"/>
    </location>
</feature>
<dbReference type="InterPro" id="IPR051246">
    <property type="entry name" value="WDR48"/>
</dbReference>
<keyword evidence="3 7" id="KW-0853">WD repeat</keyword>
<comment type="similarity">
    <text evidence="1">Belongs to the WD repeat WDR48 family.</text>
</comment>
<protein>
    <recommendedName>
        <fullName evidence="2">WD repeat-containing protein 48 homolog</fullName>
    </recommendedName>
</protein>
<dbReference type="PANTHER" id="PTHR19862">
    <property type="entry name" value="WD REPEAT-CONTAINING PROTEIN 48"/>
    <property type="match status" value="1"/>
</dbReference>
<dbReference type="FunFam" id="2.130.10.10:FF:000984">
    <property type="entry name" value="WD repeat-containing protein 48 homolog"/>
    <property type="match status" value="1"/>
</dbReference>
<dbReference type="GO" id="GO:0043130">
    <property type="term" value="F:ubiquitin binding"/>
    <property type="evidence" value="ECO:0000318"/>
    <property type="project" value="GO_Central"/>
</dbReference>